<reference evidence="1 2" key="1">
    <citation type="submission" date="2015-04" db="EMBL/GenBank/DDBJ databases">
        <title>Comparative genomics of rhizobia nodulating Arachis hypogaea in China.</title>
        <authorList>
            <person name="Li Y."/>
        </authorList>
    </citation>
    <scope>NUCLEOTIDE SEQUENCE [LARGE SCALE GENOMIC DNA]</scope>
    <source>
        <strain evidence="1 2">CCBAU 51787</strain>
    </source>
</reference>
<dbReference type="EMBL" id="LBJM01000085">
    <property type="protein sequence ID" value="RXH33232.1"/>
    <property type="molecule type" value="Genomic_DNA"/>
</dbReference>
<evidence type="ECO:0000313" key="2">
    <source>
        <dbReference type="Proteomes" id="UP000290565"/>
    </source>
</evidence>
<comment type="caution">
    <text evidence="1">The sequence shown here is derived from an EMBL/GenBank/DDBJ whole genome shotgun (WGS) entry which is preliminary data.</text>
</comment>
<gene>
    <name evidence="1" type="ORF">XH94_30640</name>
</gene>
<organism evidence="1 2">
    <name type="scientific">Bradyrhizobium zhanjiangense</name>
    <dbReference type="NCBI Taxonomy" id="1325107"/>
    <lineage>
        <taxon>Bacteria</taxon>
        <taxon>Pseudomonadati</taxon>
        <taxon>Pseudomonadota</taxon>
        <taxon>Alphaproteobacteria</taxon>
        <taxon>Hyphomicrobiales</taxon>
        <taxon>Nitrobacteraceae</taxon>
        <taxon>Bradyrhizobium</taxon>
    </lineage>
</organism>
<dbReference type="AlphaFoldDB" id="A0A4V1L2Q2"/>
<sequence>MRRELWPTAERITFGIIGTAFEVAAAEVTFELHVSDDGSHGGAEAQLAHDDTEDAALVVGRITRAVGEKVRSVDIAS</sequence>
<dbReference type="Proteomes" id="UP000290565">
    <property type="component" value="Unassembled WGS sequence"/>
</dbReference>
<accession>A0A4V1L2Q2</accession>
<name>A0A4V1L2Q2_9BRAD</name>
<evidence type="ECO:0000313" key="1">
    <source>
        <dbReference type="EMBL" id="RXH33232.1"/>
    </source>
</evidence>
<protein>
    <submittedName>
        <fullName evidence="1">Uncharacterized protein</fullName>
    </submittedName>
</protein>
<proteinExistence type="predicted"/>